<protein>
    <submittedName>
        <fullName evidence="1">Uncharacterized protein</fullName>
    </submittedName>
</protein>
<sequence>MFGSKRSDVPETSEERIQDFVMVVRLLNDVANTYEEQKNDTKQTSEVVFPMFNLAKYVTKQIDDSVPQV</sequence>
<name>A0A0B1TF14_OESDE</name>
<organism evidence="1 2">
    <name type="scientific">Oesophagostomum dentatum</name>
    <name type="common">Nodular worm</name>
    <dbReference type="NCBI Taxonomy" id="61180"/>
    <lineage>
        <taxon>Eukaryota</taxon>
        <taxon>Metazoa</taxon>
        <taxon>Ecdysozoa</taxon>
        <taxon>Nematoda</taxon>
        <taxon>Chromadorea</taxon>
        <taxon>Rhabditida</taxon>
        <taxon>Rhabditina</taxon>
        <taxon>Rhabditomorpha</taxon>
        <taxon>Strongyloidea</taxon>
        <taxon>Strongylidae</taxon>
        <taxon>Oesophagostomum</taxon>
    </lineage>
</organism>
<evidence type="ECO:0000313" key="2">
    <source>
        <dbReference type="Proteomes" id="UP000053660"/>
    </source>
</evidence>
<proteinExistence type="predicted"/>
<keyword evidence="2" id="KW-1185">Reference proteome</keyword>
<gene>
    <name evidence="1" type="ORF">OESDEN_05402</name>
</gene>
<evidence type="ECO:0000313" key="1">
    <source>
        <dbReference type="EMBL" id="KHJ94666.1"/>
    </source>
</evidence>
<dbReference type="EMBL" id="KN550246">
    <property type="protein sequence ID" value="KHJ94666.1"/>
    <property type="molecule type" value="Genomic_DNA"/>
</dbReference>
<dbReference type="AlphaFoldDB" id="A0A0B1TF14"/>
<dbReference type="Proteomes" id="UP000053660">
    <property type="component" value="Unassembled WGS sequence"/>
</dbReference>
<reference evidence="1 2" key="1">
    <citation type="submission" date="2014-03" db="EMBL/GenBank/DDBJ databases">
        <title>Draft genome of the hookworm Oesophagostomum dentatum.</title>
        <authorList>
            <person name="Mitreva M."/>
        </authorList>
    </citation>
    <scope>NUCLEOTIDE SEQUENCE [LARGE SCALE GENOMIC DNA]</scope>
    <source>
        <strain evidence="1 2">OD-Hann</strain>
    </source>
</reference>
<accession>A0A0B1TF14</accession>